<dbReference type="RefSeq" id="WP_105015039.1">
    <property type="nucleotide sequence ID" value="NZ_MSCN01000001.1"/>
</dbReference>
<sequence length="110" mass="13342">MNYLLLILLFIIGVYVEKLIKRVRDDKLGWKVQKFNRDKIIYSEKINNKWESIDIRAGFDIGTFVVHFENKTDWKEYPEWAQDRNLVIERVLLRFPKKKNNEIDEIGKIK</sequence>
<keyword evidence="2" id="KW-1185">Reference proteome</keyword>
<dbReference type="OrthoDB" id="1449101at2"/>
<dbReference type="Proteomes" id="UP000238882">
    <property type="component" value="Unassembled WGS sequence"/>
</dbReference>
<evidence type="ECO:0000313" key="1">
    <source>
        <dbReference type="EMBL" id="PQJ78450.1"/>
    </source>
</evidence>
<evidence type="ECO:0000313" key="2">
    <source>
        <dbReference type="Proteomes" id="UP000238882"/>
    </source>
</evidence>
<reference evidence="1 2" key="1">
    <citation type="submission" date="2016-12" db="EMBL/GenBank/DDBJ databases">
        <title>Trade-off between light-utilization and light-protection in marine flavobacteria.</title>
        <authorList>
            <person name="Kumagai Y."/>
            <person name="Yoshizawa S."/>
            <person name="Kogure K."/>
            <person name="Iwasaki W."/>
        </authorList>
    </citation>
    <scope>NUCLEOTIDE SEQUENCE [LARGE SCALE GENOMIC DNA]</scope>
    <source>
        <strain evidence="1 2">NBRC 108759</strain>
    </source>
</reference>
<dbReference type="EMBL" id="MSCN01000001">
    <property type="protein sequence ID" value="PQJ78450.1"/>
    <property type="molecule type" value="Genomic_DNA"/>
</dbReference>
<name>A0A2S7WLG3_9FLAO</name>
<dbReference type="AlphaFoldDB" id="A0A2S7WLG3"/>
<protein>
    <submittedName>
        <fullName evidence="1">Uncharacterized protein</fullName>
    </submittedName>
</protein>
<proteinExistence type="predicted"/>
<gene>
    <name evidence="1" type="ORF">BTO18_04255</name>
</gene>
<organism evidence="1 2">
    <name type="scientific">Polaribacter porphyrae</name>
    <dbReference type="NCBI Taxonomy" id="1137780"/>
    <lineage>
        <taxon>Bacteria</taxon>
        <taxon>Pseudomonadati</taxon>
        <taxon>Bacteroidota</taxon>
        <taxon>Flavobacteriia</taxon>
        <taxon>Flavobacteriales</taxon>
        <taxon>Flavobacteriaceae</taxon>
    </lineage>
</organism>
<accession>A0A2S7WLG3</accession>
<comment type="caution">
    <text evidence="1">The sequence shown here is derived from an EMBL/GenBank/DDBJ whole genome shotgun (WGS) entry which is preliminary data.</text>
</comment>